<dbReference type="AlphaFoldDB" id="A0A0F8Y4J4"/>
<name>A0A0F8Y4J4_9ZZZZ</name>
<gene>
    <name evidence="1" type="ORF">LCGC14_3168790</name>
</gene>
<proteinExistence type="predicted"/>
<protein>
    <submittedName>
        <fullName evidence="1">Uncharacterized protein</fullName>
    </submittedName>
</protein>
<accession>A0A0F8Y4J4</accession>
<evidence type="ECO:0000313" key="1">
    <source>
        <dbReference type="EMBL" id="KKK43186.1"/>
    </source>
</evidence>
<feature type="non-terminal residue" evidence="1">
    <location>
        <position position="37"/>
    </location>
</feature>
<sequence>MKGYSDLSNLPEDQRIKIIGEVVEAGNIIGVALEDDA</sequence>
<dbReference type="EMBL" id="LAZR01070267">
    <property type="protein sequence ID" value="KKK43186.1"/>
    <property type="molecule type" value="Genomic_DNA"/>
</dbReference>
<comment type="caution">
    <text evidence="1">The sequence shown here is derived from an EMBL/GenBank/DDBJ whole genome shotgun (WGS) entry which is preliminary data.</text>
</comment>
<reference evidence="1" key="1">
    <citation type="journal article" date="2015" name="Nature">
        <title>Complex archaea that bridge the gap between prokaryotes and eukaryotes.</title>
        <authorList>
            <person name="Spang A."/>
            <person name="Saw J.H."/>
            <person name="Jorgensen S.L."/>
            <person name="Zaremba-Niedzwiedzka K."/>
            <person name="Martijn J."/>
            <person name="Lind A.E."/>
            <person name="van Eijk R."/>
            <person name="Schleper C."/>
            <person name="Guy L."/>
            <person name="Ettema T.J."/>
        </authorList>
    </citation>
    <scope>NUCLEOTIDE SEQUENCE</scope>
</reference>
<organism evidence="1">
    <name type="scientific">marine sediment metagenome</name>
    <dbReference type="NCBI Taxonomy" id="412755"/>
    <lineage>
        <taxon>unclassified sequences</taxon>
        <taxon>metagenomes</taxon>
        <taxon>ecological metagenomes</taxon>
    </lineage>
</organism>